<evidence type="ECO:0000313" key="2">
    <source>
        <dbReference type="EMBL" id="KKP66652.1"/>
    </source>
</evidence>
<protein>
    <submittedName>
        <fullName evidence="2">Uncharacterized protein</fullName>
    </submittedName>
</protein>
<proteinExistence type="predicted"/>
<keyword evidence="1" id="KW-0472">Membrane</keyword>
<dbReference type="AlphaFoldDB" id="A0A0G0EHC4"/>
<dbReference type="EMBL" id="LBPY01000004">
    <property type="protein sequence ID" value="KKP66652.1"/>
    <property type="molecule type" value="Genomic_DNA"/>
</dbReference>
<keyword evidence="1" id="KW-1133">Transmembrane helix</keyword>
<reference evidence="2 3" key="1">
    <citation type="journal article" date="2015" name="Nature">
        <title>rRNA introns, odd ribosomes, and small enigmatic genomes across a large radiation of phyla.</title>
        <authorList>
            <person name="Brown C.T."/>
            <person name="Hug L.A."/>
            <person name="Thomas B.C."/>
            <person name="Sharon I."/>
            <person name="Castelle C.J."/>
            <person name="Singh A."/>
            <person name="Wilkins M.J."/>
            <person name="Williams K.H."/>
            <person name="Banfield J.F."/>
        </authorList>
    </citation>
    <scope>NUCLEOTIDE SEQUENCE [LARGE SCALE GENOMIC DNA]</scope>
</reference>
<dbReference type="Proteomes" id="UP000034952">
    <property type="component" value="Unassembled WGS sequence"/>
</dbReference>
<comment type="caution">
    <text evidence="2">The sequence shown here is derived from an EMBL/GenBank/DDBJ whole genome shotgun (WGS) entry which is preliminary data.</text>
</comment>
<name>A0A0G0EHC4_9BACT</name>
<feature type="transmembrane region" description="Helical" evidence="1">
    <location>
        <begin position="13"/>
        <end position="34"/>
    </location>
</feature>
<sequence>MSDYKNYLPSRKFTTILLVIVVFIVLFFTVRGIISYFKNKQISKESPTTMTVGTLIQKDSNKNGIADWEEYLWGLDPNKTGQENKEFILAKKKTLLKNGEIYSNDDSRSITENEELSMQFFAAIMSLQQTGNLNEESLKSISDSIGKEIEATPIDDIYTRDMLIIKEDSNEADIAYFGLFSALVDKYANEDIGSELTLISQGIVNQDPQALYAARTVASAYRAFGEELLSIPVPSSAATLNLSLANNYEKTAQSIDGLTKVLSDPIVGMRSVLNYKKYTDAIGVDMEKLSEILQ</sequence>
<keyword evidence="1" id="KW-0812">Transmembrane</keyword>
<accession>A0A0G0EHC4</accession>
<organism evidence="2 3">
    <name type="scientific">Candidatus Nomurabacteria bacterium GW2011_GWE1_35_16</name>
    <dbReference type="NCBI Taxonomy" id="1618761"/>
    <lineage>
        <taxon>Bacteria</taxon>
        <taxon>Candidatus Nomuraibacteriota</taxon>
    </lineage>
</organism>
<evidence type="ECO:0000313" key="3">
    <source>
        <dbReference type="Proteomes" id="UP000034952"/>
    </source>
</evidence>
<gene>
    <name evidence="2" type="ORF">UR64_C0004G0033</name>
</gene>
<evidence type="ECO:0000256" key="1">
    <source>
        <dbReference type="SAM" id="Phobius"/>
    </source>
</evidence>